<evidence type="ECO:0000259" key="1">
    <source>
        <dbReference type="Pfam" id="PF14082"/>
    </source>
</evidence>
<dbReference type="InterPro" id="IPR025359">
    <property type="entry name" value="SduA_C"/>
</dbReference>
<accession>A0A7T4PNX1</accession>
<dbReference type="EMBL" id="CP065959">
    <property type="protein sequence ID" value="QQC93494.1"/>
    <property type="molecule type" value="Genomic_DNA"/>
</dbReference>
<evidence type="ECO:0000313" key="4">
    <source>
        <dbReference type="Proteomes" id="UP000596130"/>
    </source>
</evidence>
<organism evidence="3 4">
    <name type="scientific">Streptomyces alfalfae</name>
    <dbReference type="NCBI Taxonomy" id="1642299"/>
    <lineage>
        <taxon>Bacteria</taxon>
        <taxon>Bacillati</taxon>
        <taxon>Actinomycetota</taxon>
        <taxon>Actinomycetes</taxon>
        <taxon>Kitasatosporales</taxon>
        <taxon>Streptomycetaceae</taxon>
        <taxon>Streptomyces</taxon>
    </lineage>
</organism>
<feature type="domain" description="Shedu protein SduA C-terminal" evidence="1">
    <location>
        <begin position="228"/>
        <end position="381"/>
    </location>
</feature>
<evidence type="ECO:0000313" key="3">
    <source>
        <dbReference type="EMBL" id="QQC93494.1"/>
    </source>
</evidence>
<name>A0A7T4PNX1_9ACTN</name>
<evidence type="ECO:0000313" key="2">
    <source>
        <dbReference type="EMBL" id="QQC87009.1"/>
    </source>
</evidence>
<sequence length="406" mass="45074">MAETNWKRVATHLGELSGEFTPAQRDLADALGVPLTPGTPMPVAAALLRAHLTGPLLLKRAQPVDEEEYRYLELVAGEAAIEVPPREQIAQRDILEAWLEVAWARRSVIHLERLSPEPGDIAITPGERGSERVQHDIIASISNSGRLNFRGGRGRGARPHRVTSLVKQDAPGHAGLVRKAREEALARDPRPGRVTSRELALLRPWQVTRGPSLAEQEALRETLETATAERDLQEVLQRHPALLGHVLTGNHGTWVRPEVGFGNHYRADFLIAGRTSAGLQWVLVELESPHARLTNRGNGRESPTLRHAVDQIRDWREWLSTNLLQARAAREDNGLSLPGITADARGLIIIGREDDTEDSAQVRHRLFTDSRIEVRTFDWLLRAAEQAGSHLLGLLDLEAGDDTDEW</sequence>
<protein>
    <submittedName>
        <fullName evidence="3">DUF4263 domain-containing protein</fullName>
    </submittedName>
</protein>
<gene>
    <name evidence="2" type="ORF">I8755_00055</name>
    <name evidence="3" type="ORF">I8755_38145</name>
</gene>
<reference evidence="3 4" key="1">
    <citation type="submission" date="2020-12" db="EMBL/GenBank/DDBJ databases">
        <title>Identification and biosynthesis of polyene macrolides produced by Streptomyces alfalfae Men-myco-93-63.</title>
        <authorList>
            <person name="Liu D."/>
            <person name="Li Y."/>
            <person name="Liu L."/>
            <person name="Han X."/>
            <person name="Shen F."/>
        </authorList>
    </citation>
    <scope>NUCLEOTIDE SEQUENCE [LARGE SCALE GENOMIC DNA]</scope>
    <source>
        <strain evidence="3 4">Men-myco-93-63</strain>
    </source>
</reference>
<dbReference type="EMBL" id="CP065959">
    <property type="protein sequence ID" value="QQC87009.1"/>
    <property type="molecule type" value="Genomic_DNA"/>
</dbReference>
<dbReference type="AlphaFoldDB" id="A0A7T4PNX1"/>
<dbReference type="Proteomes" id="UP000596130">
    <property type="component" value="Chromosome"/>
</dbReference>
<dbReference type="Pfam" id="PF14082">
    <property type="entry name" value="SduA_C"/>
    <property type="match status" value="1"/>
</dbReference>
<dbReference type="RefSeq" id="WP_198501312.1">
    <property type="nucleotide sequence ID" value="NZ_CP065959.1"/>
</dbReference>
<proteinExistence type="predicted"/>